<evidence type="ECO:0000256" key="8">
    <source>
        <dbReference type="ARBA" id="ARBA00022840"/>
    </source>
</evidence>
<dbReference type="Gene3D" id="3.50.50.80">
    <property type="entry name" value="Ubiquitin-activating enzyme E1, inactive adenylation domain, subdomain 1"/>
    <property type="match status" value="1"/>
</dbReference>
<feature type="domain" description="Ubiquitin-activating enzyme E1 C-terminal" evidence="13">
    <location>
        <begin position="1006"/>
        <end position="1131"/>
    </location>
</feature>
<dbReference type="FunFam" id="1.10.10.2660:FF:000001">
    <property type="entry name" value="Ubiquitin-activating enzyme E1 1"/>
    <property type="match status" value="1"/>
</dbReference>
<dbReference type="PROSITE" id="PS00865">
    <property type="entry name" value="UBIQUITIN_ACTIVAT_2"/>
    <property type="match status" value="1"/>
</dbReference>
<evidence type="ECO:0000256" key="3">
    <source>
        <dbReference type="ARBA" id="ARBA00005673"/>
    </source>
</evidence>
<dbReference type="PANTHER" id="PTHR10953">
    <property type="entry name" value="UBIQUITIN-ACTIVATING ENZYME E1"/>
    <property type="match status" value="1"/>
</dbReference>
<evidence type="ECO:0000256" key="12">
    <source>
        <dbReference type="SAM" id="MobiDB-lite"/>
    </source>
</evidence>
<evidence type="ECO:0000259" key="13">
    <source>
        <dbReference type="SMART" id="SM00985"/>
    </source>
</evidence>
<dbReference type="FunFam" id="3.10.290.60:FF:000002">
    <property type="entry name" value="Ubiquitin-like modifier-activating enzyme 1"/>
    <property type="match status" value="1"/>
</dbReference>
<dbReference type="PROSITE" id="PS00536">
    <property type="entry name" value="UBIQUITIN_ACTIVAT_1"/>
    <property type="match status" value="1"/>
</dbReference>
<dbReference type="PRINTS" id="PR01849">
    <property type="entry name" value="UBIQUITINACT"/>
</dbReference>
<evidence type="ECO:0000256" key="10">
    <source>
        <dbReference type="PROSITE-ProRule" id="PRU10132"/>
    </source>
</evidence>
<dbReference type="UniPathway" id="UPA00143"/>
<comment type="similarity">
    <text evidence="3 11">Belongs to the ubiquitin-activating E1 family.</text>
</comment>
<dbReference type="Gene3D" id="1.10.10.2660">
    <property type="entry name" value="Ubiquitin-activating enzyme E1, SCCH domain"/>
    <property type="match status" value="1"/>
</dbReference>
<evidence type="ECO:0000256" key="6">
    <source>
        <dbReference type="ARBA" id="ARBA00022741"/>
    </source>
</evidence>
<keyword evidence="6 11" id="KW-0547">Nucleotide-binding</keyword>
<dbReference type="OrthoDB" id="10252231at2759"/>
<feature type="compositionally biased region" description="Polar residues" evidence="12">
    <location>
        <begin position="1"/>
        <end position="11"/>
    </location>
</feature>
<comment type="caution">
    <text evidence="14">The sequence shown here is derived from an EMBL/GenBank/DDBJ whole genome shotgun (WGS) entry which is preliminary data.</text>
</comment>
<dbReference type="GO" id="GO:0019781">
    <property type="term" value="F:NEDD8 activating enzyme activity"/>
    <property type="evidence" value="ECO:0007669"/>
    <property type="project" value="TreeGrafter"/>
</dbReference>
<dbReference type="AlphaFoldDB" id="A0A813NWV9"/>
<dbReference type="InterPro" id="IPR000594">
    <property type="entry name" value="ThiF_NAD_FAD-bd"/>
</dbReference>
<dbReference type="GO" id="GO:0005737">
    <property type="term" value="C:cytoplasm"/>
    <property type="evidence" value="ECO:0007669"/>
    <property type="project" value="TreeGrafter"/>
</dbReference>
<evidence type="ECO:0000256" key="2">
    <source>
        <dbReference type="ARBA" id="ARBA00004906"/>
    </source>
</evidence>
<dbReference type="SMART" id="SM00985">
    <property type="entry name" value="UBA_e1_C"/>
    <property type="match status" value="1"/>
</dbReference>
<dbReference type="InterPro" id="IPR019572">
    <property type="entry name" value="UBA_E1_SCCH"/>
</dbReference>
<feature type="region of interest" description="Disordered" evidence="12">
    <location>
        <begin position="89"/>
        <end position="125"/>
    </location>
</feature>
<evidence type="ECO:0000256" key="7">
    <source>
        <dbReference type="ARBA" id="ARBA00022786"/>
    </source>
</evidence>
<evidence type="ECO:0000256" key="9">
    <source>
        <dbReference type="ARBA" id="ARBA00030371"/>
    </source>
</evidence>
<dbReference type="PANTHER" id="PTHR10953:SF250">
    <property type="entry name" value="UBIQUITIN-LIKE MODIFIER-ACTIVATING ENZYME 1"/>
    <property type="match status" value="1"/>
</dbReference>
<dbReference type="InterPro" id="IPR038252">
    <property type="entry name" value="UBA_E1_C_sf"/>
</dbReference>
<feature type="region of interest" description="Disordered" evidence="12">
    <location>
        <begin position="1"/>
        <end position="29"/>
    </location>
</feature>
<evidence type="ECO:0000256" key="1">
    <source>
        <dbReference type="ARBA" id="ARBA00000488"/>
    </source>
</evidence>
<dbReference type="NCBIfam" id="TIGR01408">
    <property type="entry name" value="Ube1"/>
    <property type="match status" value="1"/>
</dbReference>
<keyword evidence="7 11" id="KW-0833">Ubl conjugation pathway</keyword>
<dbReference type="Pfam" id="PF10585">
    <property type="entry name" value="UBA_E1_SCCH"/>
    <property type="match status" value="1"/>
</dbReference>
<keyword evidence="15" id="KW-1185">Reference proteome</keyword>
<dbReference type="CDD" id="cd01490">
    <property type="entry name" value="Ube1_repeat2"/>
    <property type="match status" value="1"/>
</dbReference>
<dbReference type="Gene3D" id="3.40.50.12550">
    <property type="entry name" value="Ubiquitin-activating enzyme E1, inactive adenylation domain, subdomain 2"/>
    <property type="match status" value="1"/>
</dbReference>
<dbReference type="GO" id="GO:0004839">
    <property type="term" value="F:ubiquitin activating enzyme activity"/>
    <property type="evidence" value="ECO:0007669"/>
    <property type="project" value="UniProtKB-EC"/>
</dbReference>
<comment type="pathway">
    <text evidence="2">Protein modification; protein ubiquitination.</text>
</comment>
<gene>
    <name evidence="14" type="ORF">OXX778_LOCUS3475</name>
</gene>
<dbReference type="EC" id="6.2.1.45" evidence="4"/>
<dbReference type="FunFam" id="3.50.50.80:FF:000001">
    <property type="entry name" value="ubiquitin-like modifier-activating enzyme 1"/>
    <property type="match status" value="1"/>
</dbReference>
<dbReference type="Gene3D" id="3.10.290.60">
    <property type="entry name" value="Ubiquitin-activating enzyme E1, UFD domain"/>
    <property type="match status" value="1"/>
</dbReference>
<dbReference type="Pfam" id="PF09358">
    <property type="entry name" value="E1_UFD"/>
    <property type="match status" value="1"/>
</dbReference>
<dbReference type="Gene3D" id="2.40.30.180">
    <property type="entry name" value="Ubiquitin-activating enzyme E1, FCCH domain"/>
    <property type="match status" value="1"/>
</dbReference>
<organism evidence="14 15">
    <name type="scientific">Brachionus calyciflorus</name>
    <dbReference type="NCBI Taxonomy" id="104777"/>
    <lineage>
        <taxon>Eukaryota</taxon>
        <taxon>Metazoa</taxon>
        <taxon>Spiralia</taxon>
        <taxon>Gnathifera</taxon>
        <taxon>Rotifera</taxon>
        <taxon>Eurotatoria</taxon>
        <taxon>Monogononta</taxon>
        <taxon>Pseudotrocha</taxon>
        <taxon>Ploima</taxon>
        <taxon>Brachionidae</taxon>
        <taxon>Brachionus</taxon>
    </lineage>
</organism>
<dbReference type="GO" id="GO:0045116">
    <property type="term" value="P:protein neddylation"/>
    <property type="evidence" value="ECO:0007669"/>
    <property type="project" value="TreeGrafter"/>
</dbReference>
<dbReference type="InterPro" id="IPR032418">
    <property type="entry name" value="E1_FCCH"/>
</dbReference>
<proteinExistence type="inferred from homology"/>
<keyword evidence="5 11" id="KW-0436">Ligase</keyword>
<dbReference type="Pfam" id="PF16190">
    <property type="entry name" value="E1_FCCH"/>
    <property type="match status" value="1"/>
</dbReference>
<dbReference type="InterPro" id="IPR033127">
    <property type="entry name" value="UBQ-activ_enz_E1_Cys_AS"/>
</dbReference>
<dbReference type="InterPro" id="IPR045886">
    <property type="entry name" value="ThiF/MoeB/HesA"/>
</dbReference>
<dbReference type="FunFam" id="2.40.30.180:FF:000001">
    <property type="entry name" value="ubiquitin-like modifier-activating enzyme 1"/>
    <property type="match status" value="1"/>
</dbReference>
<keyword evidence="8 11" id="KW-0067">ATP-binding</keyword>
<dbReference type="InterPro" id="IPR018075">
    <property type="entry name" value="UBQ-activ_enz_E1"/>
</dbReference>
<evidence type="ECO:0000256" key="5">
    <source>
        <dbReference type="ARBA" id="ARBA00022598"/>
    </source>
</evidence>
<dbReference type="InterPro" id="IPR042302">
    <property type="entry name" value="E1_FCCH_sf"/>
</dbReference>
<dbReference type="FunFam" id="3.40.50.720:FF:000015">
    <property type="entry name" value="Ubiquitin-activating enzyme E1 1"/>
    <property type="match status" value="1"/>
</dbReference>
<dbReference type="InterPro" id="IPR032420">
    <property type="entry name" value="E1_4HB"/>
</dbReference>
<dbReference type="Gene3D" id="3.40.50.720">
    <property type="entry name" value="NAD(P)-binding Rossmann-like Domain"/>
    <property type="match status" value="1"/>
</dbReference>
<dbReference type="CDD" id="cd01491">
    <property type="entry name" value="Ube1_repeat1"/>
    <property type="match status" value="1"/>
</dbReference>
<accession>A0A813NWV9</accession>
<comment type="catalytic activity">
    <reaction evidence="1">
        <text>ATP + ubiquitin + [E1 ubiquitin-activating enzyme]-L-cysteine = AMP + diphosphate + S-ubiquitinyl-[E1 ubiquitin-activating enzyme]-L-cysteine.</text>
        <dbReference type="EC" id="6.2.1.45"/>
    </reaction>
</comment>
<reference evidence="14" key="1">
    <citation type="submission" date="2021-02" db="EMBL/GenBank/DDBJ databases">
        <authorList>
            <person name="Nowell W R."/>
        </authorList>
    </citation>
    <scope>NUCLEOTIDE SEQUENCE</scope>
    <source>
        <strain evidence="14">Ploen Becks lab</strain>
    </source>
</reference>
<dbReference type="InterPro" id="IPR042449">
    <property type="entry name" value="Ub-E1_IAD_1"/>
</dbReference>
<evidence type="ECO:0000256" key="11">
    <source>
        <dbReference type="RuleBase" id="RU000519"/>
    </source>
</evidence>
<dbReference type="InterPro" id="IPR042063">
    <property type="entry name" value="Ubi_acti_E1_SCCH"/>
</dbReference>
<dbReference type="InterPro" id="IPR018074">
    <property type="entry name" value="UBQ-activ_enz_E1_CS"/>
</dbReference>
<evidence type="ECO:0000313" key="15">
    <source>
        <dbReference type="Proteomes" id="UP000663879"/>
    </source>
</evidence>
<dbReference type="InterPro" id="IPR018965">
    <property type="entry name" value="Ub-activating_enz_E1_C"/>
</dbReference>
<dbReference type="Proteomes" id="UP000663879">
    <property type="component" value="Unassembled WGS sequence"/>
</dbReference>
<name>A0A813NWV9_9BILA</name>
<evidence type="ECO:0000313" key="14">
    <source>
        <dbReference type="EMBL" id="CAF0742622.1"/>
    </source>
</evidence>
<evidence type="ECO:0000256" key="4">
    <source>
        <dbReference type="ARBA" id="ARBA00012990"/>
    </source>
</evidence>
<sequence length="1139" mass="129209">MTSSPSASPLQHHNHNHILNHNLSPSKTKIHSNLINGQETENNQEERLNPKRMKFSESIENINIEAQMDTEIIPEKLETSVQILTTNNNIAPNQTQSTNANSTNMSSVNSTNSTQRQQNDNDEHPEIDEALYSRQLYVLGHEAMRRMQASNVLISGMGGLGVEIAKNVVLGGVKSVTIHDTQNVSYDDLSTQFFLHENDIGKNRAQCTQPLLAELNPYVPVKVLDLNKNLTTDDLKNFQVVVLTQSSTQEQIEFGKFCHQHGIKFIVTETRGVFGQIFCDFGENFEVVDVDGEQPLSAMISAINNDAQGIVTTLDEQRHGFQDDMVVTFSEVKGMTEVNGQEFKIKVFGPYTFGIGDTTNFSKYMRGGYVHQVKKPRLMNFKPINEAIKSPETLISDFTKMEDSNTIHVAFQTSYLFTQKHSRLPKPWDQQDSDEFIRLARELNDAEFKYELNDYVLRLFSSTLQGQISPMHAVIGGTAAQEVMKACSGKFTPIYQYFYFDAREILPEKPFESLNSNECSVDETDEAMRRYKSQVAVLGRKFQSKLGRSKYFIVGAGALGCEYMKNFAMMGMCTSNEKGQLIITDMDTIEKSNLNRQFLFRSHDVQKCKATVAAAAANKMNPHLNVVAQTNRVGPETEHIYNDAFFEQLDGVCNALDNIDARIYVDRRCVYYQKPLIESGTLGTKGNVQVVKPFITESYSSTQDPPEKSIPICTLKNFPNAIEHTLQWARDNFEGVFTNPAAAALEFIKNPDAYVERVMKLQGSQPLEELSQVFNALVNDRPKSFEDCVRWARFHWQENYHNSIEQLLYNFPRDQLTSSGVPFWSGPKRCPHPLNFTTENPTYLEYVYTAANLKAEMYGIPQVRDKSRVIELVSKIEVPAFKPKQGVKIHVNDSEAQNAMNSGSVESDQLEEMIEKLKNVSDLKNVKIQPIEFEKDDDSNLHMDFIVACSNLRAENYDIAPADRHKSKLIAGRIIPAIATTTSLIVGLDCIELYKLIQGHDKIDLFKSSFVNLALPFFGLSEPAAPKKSKYYDNEFSLWDRFEVKGEMTLKEFMDFFKEKHQLEITMLSQGVVMLYSFFMDKKKLAERLNMPLSQVVETVSKKPIPKYVNALVLELCCNDAEGEDLEVPYVKYVLPERN</sequence>
<dbReference type="InterPro" id="IPR000011">
    <property type="entry name" value="UBQ/SUMO-activ_enz_E1-like"/>
</dbReference>
<feature type="active site" description="Glycyl thioester intermediate" evidence="10">
    <location>
        <position position="713"/>
    </location>
</feature>
<dbReference type="Pfam" id="PF16191">
    <property type="entry name" value="E1_4HB"/>
    <property type="match status" value="1"/>
</dbReference>
<protein>
    <recommendedName>
        <fullName evidence="4">E1 ubiquitin-activating enzyme</fullName>
        <ecNumber evidence="4">6.2.1.45</ecNumber>
    </recommendedName>
    <alternativeName>
        <fullName evidence="9">Ubiquitin-activating enzyme E1</fullName>
    </alternativeName>
</protein>
<dbReference type="SUPFAM" id="SSF69572">
    <property type="entry name" value="Activating enzymes of the ubiquitin-like proteins"/>
    <property type="match status" value="2"/>
</dbReference>
<dbReference type="GO" id="GO:0005634">
    <property type="term" value="C:nucleus"/>
    <property type="evidence" value="ECO:0007669"/>
    <property type="project" value="TreeGrafter"/>
</dbReference>
<dbReference type="GO" id="GO:0005524">
    <property type="term" value="F:ATP binding"/>
    <property type="evidence" value="ECO:0007669"/>
    <property type="project" value="UniProtKB-KW"/>
</dbReference>
<dbReference type="InterPro" id="IPR035985">
    <property type="entry name" value="Ubiquitin-activating_enz"/>
</dbReference>
<dbReference type="EMBL" id="CAJNOC010000309">
    <property type="protein sequence ID" value="CAF0742622.1"/>
    <property type="molecule type" value="Genomic_DNA"/>
</dbReference>
<feature type="compositionally biased region" description="Low complexity" evidence="12">
    <location>
        <begin position="93"/>
        <end position="115"/>
    </location>
</feature>
<dbReference type="Pfam" id="PF00899">
    <property type="entry name" value="ThiF"/>
    <property type="match status" value="1"/>
</dbReference>